<evidence type="ECO:0000256" key="1">
    <source>
        <dbReference type="SAM" id="MobiDB-lite"/>
    </source>
</evidence>
<accession>A0AAD5UIR6</accession>
<feature type="region of interest" description="Disordered" evidence="1">
    <location>
        <begin position="112"/>
        <end position="212"/>
    </location>
</feature>
<evidence type="ECO:0000313" key="2">
    <source>
        <dbReference type="EMBL" id="KAJ3258637.1"/>
    </source>
</evidence>
<reference evidence="2" key="1">
    <citation type="submission" date="2020-05" db="EMBL/GenBank/DDBJ databases">
        <title>Phylogenomic resolution of chytrid fungi.</title>
        <authorList>
            <person name="Stajich J.E."/>
            <person name="Amses K."/>
            <person name="Simmons R."/>
            <person name="Seto K."/>
            <person name="Myers J."/>
            <person name="Bonds A."/>
            <person name="Quandt C.A."/>
            <person name="Barry K."/>
            <person name="Liu P."/>
            <person name="Grigoriev I."/>
            <person name="Longcore J.E."/>
            <person name="James T.Y."/>
        </authorList>
    </citation>
    <scope>NUCLEOTIDE SEQUENCE</scope>
    <source>
        <strain evidence="2">PLAUS21</strain>
    </source>
</reference>
<dbReference type="EMBL" id="JADGKB010000025">
    <property type="protein sequence ID" value="KAJ3258637.1"/>
    <property type="molecule type" value="Genomic_DNA"/>
</dbReference>
<proteinExistence type="predicted"/>
<protein>
    <submittedName>
        <fullName evidence="2">Uncharacterized protein</fullName>
    </submittedName>
</protein>
<dbReference type="InterPro" id="IPR049630">
    <property type="entry name" value="DYDC-like_DD"/>
</dbReference>
<dbReference type="Gene3D" id="1.20.890.10">
    <property type="entry name" value="cAMP-dependent protein kinase regulatory subunit, dimerization-anchoring domain"/>
    <property type="match status" value="1"/>
</dbReference>
<organism evidence="2 3">
    <name type="scientific">Boothiomyces macroporosus</name>
    <dbReference type="NCBI Taxonomy" id="261099"/>
    <lineage>
        <taxon>Eukaryota</taxon>
        <taxon>Fungi</taxon>
        <taxon>Fungi incertae sedis</taxon>
        <taxon>Chytridiomycota</taxon>
        <taxon>Chytridiomycota incertae sedis</taxon>
        <taxon>Chytridiomycetes</taxon>
        <taxon>Rhizophydiales</taxon>
        <taxon>Terramycetaceae</taxon>
        <taxon>Boothiomyces</taxon>
    </lineage>
</organism>
<feature type="compositionally biased region" description="Basic and acidic residues" evidence="1">
    <location>
        <begin position="135"/>
        <end position="155"/>
    </location>
</feature>
<name>A0AAD5UIR6_9FUNG</name>
<feature type="compositionally biased region" description="Acidic residues" evidence="1">
    <location>
        <begin position="123"/>
        <end position="134"/>
    </location>
</feature>
<dbReference type="AlphaFoldDB" id="A0AAD5UIR6"/>
<dbReference type="CDD" id="cd22966">
    <property type="entry name" value="DD_DYDC-like"/>
    <property type="match status" value="1"/>
</dbReference>
<gene>
    <name evidence="2" type="ORF">HK103_003426</name>
</gene>
<dbReference type="Proteomes" id="UP001210925">
    <property type="component" value="Unassembled WGS sequence"/>
</dbReference>
<evidence type="ECO:0000313" key="3">
    <source>
        <dbReference type="Proteomes" id="UP001210925"/>
    </source>
</evidence>
<comment type="caution">
    <text evidence="2">The sequence shown here is derived from an EMBL/GenBank/DDBJ whole genome shotgun (WGS) entry which is preliminary data.</text>
</comment>
<sequence length="212" mass="23465">MEANYIKTNVGPVLTQALTSLVLHVPLDSQPSSFSSTLDPVSYIGHYLIAHATSVKNREEFERKKQASEKFIAQWKETQQREKQTRLRLEESLNARISLRRTVIDAQLEAETAAAAPLPPVEEPNDEAGEAAEGEEAKDGEESKEVEEGKEGEEARVEEEGEEVKETKAEAQPEDQPEAPPQAEEITENPEEAAPPADEPAEVTQEPEPIQE</sequence>
<keyword evidence="3" id="KW-1185">Reference proteome</keyword>